<feature type="transmembrane region" description="Helical" evidence="7">
    <location>
        <begin position="209"/>
        <end position="227"/>
    </location>
</feature>
<dbReference type="PANTHER" id="PTHR30224">
    <property type="entry name" value="ELECTRON TRANSPORT PROTEIN"/>
    <property type="match status" value="1"/>
</dbReference>
<keyword evidence="7" id="KW-0812">Transmembrane</keyword>
<feature type="transmembrane region" description="Helical" evidence="7">
    <location>
        <begin position="83"/>
        <end position="102"/>
    </location>
</feature>
<evidence type="ECO:0000256" key="5">
    <source>
        <dbReference type="ARBA" id="ARBA00023014"/>
    </source>
</evidence>
<evidence type="ECO:0000256" key="7">
    <source>
        <dbReference type="SAM" id="Phobius"/>
    </source>
</evidence>
<keyword evidence="5" id="KW-0411">Iron-sulfur</keyword>
<gene>
    <name evidence="9" type="ORF">SAMN05192533_11631</name>
</gene>
<feature type="transmembrane region" description="Helical" evidence="7">
    <location>
        <begin position="294"/>
        <end position="311"/>
    </location>
</feature>
<accession>A0A1H8I1U1</accession>
<evidence type="ECO:0000256" key="6">
    <source>
        <dbReference type="ARBA" id="ARBA00023136"/>
    </source>
</evidence>
<dbReference type="AlphaFoldDB" id="A0A1H8I1U1"/>
<dbReference type="RefSeq" id="WP_090749188.1">
    <property type="nucleotide sequence ID" value="NZ_FOBW01000016.1"/>
</dbReference>
<dbReference type="PANTHER" id="PTHR30224:SF4">
    <property type="entry name" value="ELECTRON TRANSPORT PROTEIN YCCM-RELATED"/>
    <property type="match status" value="1"/>
</dbReference>
<dbReference type="PROSITE" id="PS00198">
    <property type="entry name" value="4FE4S_FER_1"/>
    <property type="match status" value="2"/>
</dbReference>
<dbReference type="GO" id="GO:0046872">
    <property type="term" value="F:metal ion binding"/>
    <property type="evidence" value="ECO:0007669"/>
    <property type="project" value="UniProtKB-KW"/>
</dbReference>
<evidence type="ECO:0000256" key="3">
    <source>
        <dbReference type="ARBA" id="ARBA00022723"/>
    </source>
</evidence>
<protein>
    <submittedName>
        <fullName evidence="9">4Fe-4S binding domain-containing protein</fullName>
    </submittedName>
</protein>
<dbReference type="InterPro" id="IPR017896">
    <property type="entry name" value="4Fe4S_Fe-S-bd"/>
</dbReference>
<comment type="subcellular location">
    <subcellularLocation>
        <location evidence="1">Cell membrane</location>
    </subcellularLocation>
</comment>
<keyword evidence="4" id="KW-0408">Iron</keyword>
<name>A0A1H8I1U1_9BACI</name>
<evidence type="ECO:0000313" key="10">
    <source>
        <dbReference type="Proteomes" id="UP000198553"/>
    </source>
</evidence>
<dbReference type="GO" id="GO:0005886">
    <property type="term" value="C:plasma membrane"/>
    <property type="evidence" value="ECO:0007669"/>
    <property type="project" value="UniProtKB-SubCell"/>
</dbReference>
<keyword evidence="10" id="KW-1185">Reference proteome</keyword>
<evidence type="ECO:0000256" key="4">
    <source>
        <dbReference type="ARBA" id="ARBA00023004"/>
    </source>
</evidence>
<dbReference type="Pfam" id="PF12801">
    <property type="entry name" value="Fer4_5"/>
    <property type="match status" value="1"/>
</dbReference>
<reference evidence="10" key="1">
    <citation type="submission" date="2016-10" db="EMBL/GenBank/DDBJ databases">
        <authorList>
            <person name="Varghese N."/>
            <person name="Submissions S."/>
        </authorList>
    </citation>
    <scope>NUCLEOTIDE SEQUENCE [LARGE SCALE GENOMIC DNA]</scope>
    <source>
        <strain evidence="10">B48,IBRC-M 10115,DSM 25386,CECT 8001</strain>
    </source>
</reference>
<keyword evidence="6 7" id="KW-0472">Membrane</keyword>
<evidence type="ECO:0000313" key="9">
    <source>
        <dbReference type="EMBL" id="SEN62493.1"/>
    </source>
</evidence>
<evidence type="ECO:0000256" key="1">
    <source>
        <dbReference type="ARBA" id="ARBA00004236"/>
    </source>
</evidence>
<proteinExistence type="predicted"/>
<dbReference type="InterPro" id="IPR017900">
    <property type="entry name" value="4Fe4S_Fe_S_CS"/>
</dbReference>
<evidence type="ECO:0000259" key="8">
    <source>
        <dbReference type="PROSITE" id="PS51379"/>
    </source>
</evidence>
<dbReference type="STRING" id="930146.SAMN05192533_11631"/>
<keyword evidence="7" id="KW-1133">Transmembrane helix</keyword>
<dbReference type="InterPro" id="IPR052378">
    <property type="entry name" value="NosR_regulator"/>
</dbReference>
<dbReference type="GO" id="GO:0051536">
    <property type="term" value="F:iron-sulfur cluster binding"/>
    <property type="evidence" value="ECO:0007669"/>
    <property type="project" value="UniProtKB-KW"/>
</dbReference>
<dbReference type="PROSITE" id="PS51379">
    <property type="entry name" value="4FE4S_FER_2"/>
    <property type="match status" value="2"/>
</dbReference>
<organism evidence="9 10">
    <name type="scientific">Mesobacillus persicus</name>
    <dbReference type="NCBI Taxonomy" id="930146"/>
    <lineage>
        <taxon>Bacteria</taxon>
        <taxon>Bacillati</taxon>
        <taxon>Bacillota</taxon>
        <taxon>Bacilli</taxon>
        <taxon>Bacillales</taxon>
        <taxon>Bacillaceae</taxon>
        <taxon>Mesobacillus</taxon>
    </lineage>
</organism>
<feature type="transmembrane region" description="Helical" evidence="7">
    <location>
        <begin position="21"/>
        <end position="42"/>
    </location>
</feature>
<evidence type="ECO:0000256" key="2">
    <source>
        <dbReference type="ARBA" id="ARBA00022475"/>
    </source>
</evidence>
<feature type="transmembrane region" description="Helical" evidence="7">
    <location>
        <begin position="147"/>
        <end position="170"/>
    </location>
</feature>
<keyword evidence="3" id="KW-0479">Metal-binding</keyword>
<dbReference type="SUPFAM" id="SSF54862">
    <property type="entry name" value="4Fe-4S ferredoxins"/>
    <property type="match status" value="1"/>
</dbReference>
<dbReference type="Proteomes" id="UP000198553">
    <property type="component" value="Unassembled WGS sequence"/>
</dbReference>
<sequence length="337" mass="38495">MKTKQYYYRQLKRRPLVFVRHGVKIAFFLFTLFIGLEFYQFYLHFSSATPMPYVERPGAVEAFLPVSAMMGFRVWVATGEFDAIHPAGLVLFTFFVGSGFLFRRSFCSWICPVGTGSEWVGMLGKKMFKREFNLPKWIGWNLLPIKYILLGFFIFMVINMPIDAVIGFLMSPYNLISDVKMLQYFLEISATTIKVLGVIFILSLFFKNFWCRFLCPYGALIGLGSMLGMTKIKRNVDTCSNCNQCTRACPQGISITEKKTVMTPECTACMQCVEACPVKETLTMQVGPTKVNKWVVPFGFLALFAIVVLAAKATGHWDTVLTYEHFKELIPWADYIN</sequence>
<feature type="transmembrane region" description="Helical" evidence="7">
    <location>
        <begin position="182"/>
        <end position="202"/>
    </location>
</feature>
<feature type="domain" description="4Fe-4S ferredoxin-type" evidence="8">
    <location>
        <begin position="230"/>
        <end position="258"/>
    </location>
</feature>
<dbReference type="Gene3D" id="3.30.70.20">
    <property type="match status" value="1"/>
</dbReference>
<dbReference type="OrthoDB" id="9806398at2"/>
<feature type="domain" description="4Fe-4S ferredoxin-type" evidence="8">
    <location>
        <begin position="265"/>
        <end position="287"/>
    </location>
</feature>
<keyword evidence="2" id="KW-1003">Cell membrane</keyword>
<dbReference type="Pfam" id="PF13237">
    <property type="entry name" value="Fer4_10"/>
    <property type="match status" value="1"/>
</dbReference>
<dbReference type="EMBL" id="FOBW01000016">
    <property type="protein sequence ID" value="SEN62493.1"/>
    <property type="molecule type" value="Genomic_DNA"/>
</dbReference>